<dbReference type="PANTHER" id="PTHR48154:SF1">
    <property type="entry name" value="PROTEIN, PUTATIVE-RELATED"/>
    <property type="match status" value="1"/>
</dbReference>
<proteinExistence type="predicted"/>
<organism evidence="2 3">
    <name type="scientific">Mucuna pruriens</name>
    <name type="common">Velvet bean</name>
    <name type="synonym">Dolichos pruriens</name>
    <dbReference type="NCBI Taxonomy" id="157652"/>
    <lineage>
        <taxon>Eukaryota</taxon>
        <taxon>Viridiplantae</taxon>
        <taxon>Streptophyta</taxon>
        <taxon>Embryophyta</taxon>
        <taxon>Tracheophyta</taxon>
        <taxon>Spermatophyta</taxon>
        <taxon>Magnoliopsida</taxon>
        <taxon>eudicotyledons</taxon>
        <taxon>Gunneridae</taxon>
        <taxon>Pentapetalae</taxon>
        <taxon>rosids</taxon>
        <taxon>fabids</taxon>
        <taxon>Fabales</taxon>
        <taxon>Fabaceae</taxon>
        <taxon>Papilionoideae</taxon>
        <taxon>50 kb inversion clade</taxon>
        <taxon>NPAAA clade</taxon>
        <taxon>indigoferoid/millettioid clade</taxon>
        <taxon>Phaseoleae</taxon>
        <taxon>Mucuna</taxon>
    </lineage>
</organism>
<dbReference type="PANTHER" id="PTHR48154">
    <property type="entry name" value="PROTEIN, PUTATIVE-RELATED"/>
    <property type="match status" value="1"/>
</dbReference>
<feature type="domain" description="DUF7745" evidence="1">
    <location>
        <begin position="2"/>
        <end position="192"/>
    </location>
</feature>
<evidence type="ECO:0000313" key="3">
    <source>
        <dbReference type="Proteomes" id="UP000257109"/>
    </source>
</evidence>
<evidence type="ECO:0000313" key="2">
    <source>
        <dbReference type="EMBL" id="RDX85171.1"/>
    </source>
</evidence>
<comment type="caution">
    <text evidence="2">The sequence shown here is derived from an EMBL/GenBank/DDBJ whole genome shotgun (WGS) entry which is preliminary data.</text>
</comment>
<accession>A0A371G3W6</accession>
<dbReference type="InterPro" id="IPR056647">
    <property type="entry name" value="DUF7745"/>
</dbReference>
<dbReference type="EMBL" id="QJKJ01006858">
    <property type="protein sequence ID" value="RDX85171.1"/>
    <property type="molecule type" value="Genomic_DNA"/>
</dbReference>
<protein>
    <recommendedName>
        <fullName evidence="1">DUF7745 domain-containing protein</fullName>
    </recommendedName>
</protein>
<dbReference type="AlphaFoldDB" id="A0A371G3W6"/>
<name>A0A371G3W6_MUCPR</name>
<keyword evidence="3" id="KW-1185">Reference proteome</keyword>
<gene>
    <name evidence="2" type="ORF">CR513_33666</name>
</gene>
<sequence>MLEGLPKAILEERLLQLQREGDWSAFMDAYGLLVYGIMLFPQIKDYFGTFLTKRDRGENPIIVVQANTYYSLNYYLEKNRKGLRCYTSLLYLWMTAHLFHNGKKMTFPIENHHWSCVRPLTKNKREDAIIKCEGFPTVPLMDTQGAINYNPELALRQVGYHMVLPPTEEVVTPFIIHGIGAQNGEFLKRIWHPCKSII</sequence>
<dbReference type="Proteomes" id="UP000257109">
    <property type="component" value="Unassembled WGS sequence"/>
</dbReference>
<reference evidence="2" key="1">
    <citation type="submission" date="2018-05" db="EMBL/GenBank/DDBJ databases">
        <title>Draft genome of Mucuna pruriens seed.</title>
        <authorList>
            <person name="Nnadi N.E."/>
            <person name="Vos R."/>
            <person name="Hasami M.H."/>
            <person name="Devisetty U.K."/>
            <person name="Aguiy J.C."/>
        </authorList>
    </citation>
    <scope>NUCLEOTIDE SEQUENCE [LARGE SCALE GENOMIC DNA]</scope>
    <source>
        <strain evidence="2">JCA_2017</strain>
    </source>
</reference>
<evidence type="ECO:0000259" key="1">
    <source>
        <dbReference type="Pfam" id="PF24924"/>
    </source>
</evidence>
<feature type="non-terminal residue" evidence="2">
    <location>
        <position position="1"/>
    </location>
</feature>
<dbReference type="Pfam" id="PF24924">
    <property type="entry name" value="DUF7745"/>
    <property type="match status" value="1"/>
</dbReference>